<evidence type="ECO:0000256" key="1">
    <source>
        <dbReference type="SAM" id="MobiDB-lite"/>
    </source>
</evidence>
<feature type="region of interest" description="Disordered" evidence="1">
    <location>
        <begin position="41"/>
        <end position="95"/>
    </location>
</feature>
<dbReference type="EMBL" id="JAIQCV010000003">
    <property type="protein sequence ID" value="KAH1114186.1"/>
    <property type="molecule type" value="Genomic_DNA"/>
</dbReference>
<sequence length="95" mass="10695">MNFKCLWPLVNTDLGFDVLNPKGVVWRKFQKKWKESSEIFYDHDSNTPNSDSSYCAASEDGTPDEASISFAQGETNVENEENTEGMNDPPTLDNV</sequence>
<dbReference type="Proteomes" id="UP000828251">
    <property type="component" value="Unassembled WGS sequence"/>
</dbReference>
<gene>
    <name evidence="2" type="ORF">J1N35_007564</name>
</gene>
<keyword evidence="3" id="KW-1185">Reference proteome</keyword>
<comment type="caution">
    <text evidence="2">The sequence shown here is derived from an EMBL/GenBank/DDBJ whole genome shotgun (WGS) entry which is preliminary data.</text>
</comment>
<evidence type="ECO:0000313" key="2">
    <source>
        <dbReference type="EMBL" id="KAH1114186.1"/>
    </source>
</evidence>
<accession>A0A9D3W6V7</accession>
<evidence type="ECO:0000313" key="3">
    <source>
        <dbReference type="Proteomes" id="UP000828251"/>
    </source>
</evidence>
<feature type="compositionally biased region" description="Polar residues" evidence="1">
    <location>
        <begin position="46"/>
        <end position="55"/>
    </location>
</feature>
<name>A0A9D3W6V7_9ROSI</name>
<organism evidence="2 3">
    <name type="scientific">Gossypium stocksii</name>
    <dbReference type="NCBI Taxonomy" id="47602"/>
    <lineage>
        <taxon>Eukaryota</taxon>
        <taxon>Viridiplantae</taxon>
        <taxon>Streptophyta</taxon>
        <taxon>Embryophyta</taxon>
        <taxon>Tracheophyta</taxon>
        <taxon>Spermatophyta</taxon>
        <taxon>Magnoliopsida</taxon>
        <taxon>eudicotyledons</taxon>
        <taxon>Gunneridae</taxon>
        <taxon>Pentapetalae</taxon>
        <taxon>rosids</taxon>
        <taxon>malvids</taxon>
        <taxon>Malvales</taxon>
        <taxon>Malvaceae</taxon>
        <taxon>Malvoideae</taxon>
        <taxon>Gossypium</taxon>
    </lineage>
</organism>
<protein>
    <submittedName>
        <fullName evidence="2">Uncharacterized protein</fullName>
    </submittedName>
</protein>
<proteinExistence type="predicted"/>
<reference evidence="2 3" key="1">
    <citation type="journal article" date="2021" name="Plant Biotechnol. J.">
        <title>Multi-omics assisted identification of the key and species-specific regulatory components of drought-tolerant mechanisms in Gossypium stocksii.</title>
        <authorList>
            <person name="Yu D."/>
            <person name="Ke L."/>
            <person name="Zhang D."/>
            <person name="Wu Y."/>
            <person name="Sun Y."/>
            <person name="Mei J."/>
            <person name="Sun J."/>
            <person name="Sun Y."/>
        </authorList>
    </citation>
    <scope>NUCLEOTIDE SEQUENCE [LARGE SCALE GENOMIC DNA]</scope>
    <source>
        <strain evidence="3">cv. E1</strain>
        <tissue evidence="2">Leaf</tissue>
    </source>
</reference>
<dbReference type="AlphaFoldDB" id="A0A9D3W6V7"/>